<gene>
    <name evidence="2" type="ORF">PGTUg99_012445</name>
</gene>
<proteinExistence type="predicted"/>
<protein>
    <submittedName>
        <fullName evidence="2">Uncharacterized protein</fullName>
    </submittedName>
</protein>
<dbReference type="Proteomes" id="UP000325313">
    <property type="component" value="Unassembled WGS sequence"/>
</dbReference>
<evidence type="ECO:0000313" key="2">
    <source>
        <dbReference type="EMBL" id="KAA1091799.1"/>
    </source>
</evidence>
<organism evidence="2 3">
    <name type="scientific">Puccinia graminis f. sp. tritici</name>
    <dbReference type="NCBI Taxonomy" id="56615"/>
    <lineage>
        <taxon>Eukaryota</taxon>
        <taxon>Fungi</taxon>
        <taxon>Dikarya</taxon>
        <taxon>Basidiomycota</taxon>
        <taxon>Pucciniomycotina</taxon>
        <taxon>Pucciniomycetes</taxon>
        <taxon>Pucciniales</taxon>
        <taxon>Pucciniaceae</taxon>
        <taxon>Puccinia</taxon>
    </lineage>
</organism>
<reference evidence="2 3" key="1">
    <citation type="submission" date="2019-05" db="EMBL/GenBank/DDBJ databases">
        <title>Emergence of the Ug99 lineage of the wheat stem rust pathogen through somatic hybridization.</title>
        <authorList>
            <person name="Li F."/>
            <person name="Upadhyaya N.M."/>
            <person name="Sperschneider J."/>
            <person name="Matny O."/>
            <person name="Nguyen-Phuc H."/>
            <person name="Mago R."/>
            <person name="Raley C."/>
            <person name="Miller M.E."/>
            <person name="Silverstein K.A.T."/>
            <person name="Henningsen E."/>
            <person name="Hirsch C.D."/>
            <person name="Visser B."/>
            <person name="Pretorius Z.A."/>
            <person name="Steffenson B.J."/>
            <person name="Schwessinger B."/>
            <person name="Dodds P.N."/>
            <person name="Figueroa M."/>
        </authorList>
    </citation>
    <scope>NUCLEOTIDE SEQUENCE [LARGE SCALE GENOMIC DNA]</scope>
    <source>
        <strain evidence="2 3">Ug99</strain>
    </source>
</reference>
<feature type="compositionally biased region" description="Low complexity" evidence="1">
    <location>
        <begin position="138"/>
        <end position="158"/>
    </location>
</feature>
<evidence type="ECO:0000313" key="3">
    <source>
        <dbReference type="Proteomes" id="UP000325313"/>
    </source>
</evidence>
<feature type="compositionally biased region" description="Polar residues" evidence="1">
    <location>
        <begin position="91"/>
        <end position="110"/>
    </location>
</feature>
<feature type="region of interest" description="Disordered" evidence="1">
    <location>
        <begin position="136"/>
        <end position="166"/>
    </location>
</feature>
<sequence>MRWPEEYSSDSSSSSEDDFVMHDWFPLGASGRSAPISIPRKASWSSTSSSEAASPSEAGHSMSRSSSPIIIPKFTDRYPYHPNYDLSVGGRSQVSYDRDTPSPSGASQAEHTWDDDMQWTPTSKHRFANGHFSDAELSTVSSPASPSRDSMSSSSTNSGHEKDDVGSSRMKAIDYFEYFSKEKPQLDIDLHYRIDRSIIEQYSKNAGEYYELKQQGFSRVSIKHKDLPFGLATRSDAQPGRASLVLYHKNHDILHKDEFQSMYKKLIIALSEKHAEDFNIEVFNDYEYQTEQRRLLSWLDKEIYAPYDSLPVIGLSRYSFESGPTDQFLLKPNQLHLIRYFSEALWHPTDEEFIEQTANPLIESYKSRPKIPQVETMHPPKYLEVQKSSHSKDELKESWNFIYGLWYA</sequence>
<comment type="caution">
    <text evidence="2">The sequence shown here is derived from an EMBL/GenBank/DDBJ whole genome shotgun (WGS) entry which is preliminary data.</text>
</comment>
<accession>A0A5B0NVC9</accession>
<feature type="region of interest" description="Disordered" evidence="1">
    <location>
        <begin position="29"/>
        <end position="68"/>
    </location>
</feature>
<evidence type="ECO:0000256" key="1">
    <source>
        <dbReference type="SAM" id="MobiDB-lite"/>
    </source>
</evidence>
<dbReference type="AlphaFoldDB" id="A0A5B0NVC9"/>
<feature type="compositionally biased region" description="Low complexity" evidence="1">
    <location>
        <begin position="42"/>
        <end position="68"/>
    </location>
</feature>
<name>A0A5B0NVC9_PUCGR</name>
<dbReference type="EMBL" id="VDEP01000382">
    <property type="protein sequence ID" value="KAA1091799.1"/>
    <property type="molecule type" value="Genomic_DNA"/>
</dbReference>
<feature type="region of interest" description="Disordered" evidence="1">
    <location>
        <begin position="91"/>
        <end position="112"/>
    </location>
</feature>